<evidence type="ECO:0000256" key="1">
    <source>
        <dbReference type="SAM" id="SignalP"/>
    </source>
</evidence>
<feature type="signal peptide" evidence="1">
    <location>
        <begin position="1"/>
        <end position="26"/>
    </location>
</feature>
<protein>
    <submittedName>
        <fullName evidence="2">Uncharacterized protein</fullName>
    </submittedName>
</protein>
<sequence length="197" mass="23611">MKIFNSIWILWLLMMMMMMMIDQISCRVYQYKSLLDSNGLPEECNPSHIRKFNDCQEQMEQRFNIYVDEFYEITEKFCCFVWAQCECELLVAHECNETFAYHLNYKMNNDFGSFCQPILTLDEYRLNKFFTKCFMFDTANSKNFWYWSGLGTIVILITEYSCPEILATIWRWFLTVSGGLASIPYRYFRLGKDAICN</sequence>
<gene>
    <name evidence="2" type="ORF">HUG17_2900</name>
</gene>
<evidence type="ECO:0000313" key="2">
    <source>
        <dbReference type="EMBL" id="KAH7638867.1"/>
    </source>
</evidence>
<name>A0A9D4NVG4_DERFA</name>
<organism evidence="2">
    <name type="scientific">Dermatophagoides farinae</name>
    <name type="common">American house dust mite</name>
    <dbReference type="NCBI Taxonomy" id="6954"/>
    <lineage>
        <taxon>Eukaryota</taxon>
        <taxon>Metazoa</taxon>
        <taxon>Ecdysozoa</taxon>
        <taxon>Arthropoda</taxon>
        <taxon>Chelicerata</taxon>
        <taxon>Arachnida</taxon>
        <taxon>Acari</taxon>
        <taxon>Acariformes</taxon>
        <taxon>Sarcoptiformes</taxon>
        <taxon>Astigmata</taxon>
        <taxon>Psoroptidia</taxon>
        <taxon>Analgoidea</taxon>
        <taxon>Pyroglyphidae</taxon>
        <taxon>Dermatophagoidinae</taxon>
        <taxon>Dermatophagoides</taxon>
    </lineage>
</organism>
<dbReference type="AlphaFoldDB" id="A0A9D4NVG4"/>
<dbReference type="Proteomes" id="UP000828236">
    <property type="component" value="Unassembled WGS sequence"/>
</dbReference>
<dbReference type="EMBL" id="SDOV01000007">
    <property type="protein sequence ID" value="KAH7638867.1"/>
    <property type="molecule type" value="Genomic_DNA"/>
</dbReference>
<keyword evidence="1" id="KW-0732">Signal</keyword>
<comment type="caution">
    <text evidence="2">The sequence shown here is derived from an EMBL/GenBank/DDBJ whole genome shotgun (WGS) entry which is preliminary data.</text>
</comment>
<feature type="chain" id="PRO_5038584314" evidence="1">
    <location>
        <begin position="27"/>
        <end position="197"/>
    </location>
</feature>
<dbReference type="OrthoDB" id="6510628at2759"/>
<reference evidence="2" key="2">
    <citation type="journal article" date="2021" name="World Allergy Organ. J.">
        <title>Chromosome-level assembly of Dermatophagoides farinae genome and transcriptome reveals two novel allergens Der f 37 and Der f 39.</title>
        <authorList>
            <person name="Chen J."/>
            <person name="Cai Z."/>
            <person name="Fan D."/>
            <person name="Hu J."/>
            <person name="Hou Y."/>
            <person name="He Y."/>
            <person name="Zhang Z."/>
            <person name="Zhao Z."/>
            <person name="Gao P."/>
            <person name="Hu W."/>
            <person name="Sun J."/>
            <person name="Li J."/>
            <person name="Ji K."/>
        </authorList>
    </citation>
    <scope>NUCLEOTIDE SEQUENCE</scope>
    <source>
        <strain evidence="2">JKM2019</strain>
    </source>
</reference>
<reference evidence="2" key="1">
    <citation type="submission" date="2020-06" db="EMBL/GenBank/DDBJ databases">
        <authorList>
            <person name="Ji K."/>
            <person name="Li J."/>
        </authorList>
    </citation>
    <scope>NUCLEOTIDE SEQUENCE</scope>
    <source>
        <strain evidence="2">JKM2019</strain>
        <tissue evidence="2">Whole body</tissue>
    </source>
</reference>
<accession>A0A9D4NVG4</accession>
<proteinExistence type="predicted"/>